<evidence type="ECO:0008006" key="9">
    <source>
        <dbReference type="Google" id="ProtNLM"/>
    </source>
</evidence>
<dbReference type="GO" id="GO:0005886">
    <property type="term" value="C:plasma membrane"/>
    <property type="evidence" value="ECO:0007669"/>
    <property type="project" value="UniProtKB-SubCell"/>
</dbReference>
<evidence type="ECO:0000256" key="1">
    <source>
        <dbReference type="ARBA" id="ARBA00004651"/>
    </source>
</evidence>
<evidence type="ECO:0000256" key="2">
    <source>
        <dbReference type="ARBA" id="ARBA00022475"/>
    </source>
</evidence>
<dbReference type="AlphaFoldDB" id="A0A1A6C1X5"/>
<dbReference type="EMBL" id="JQSG02000006">
    <property type="protein sequence ID" value="OBS08567.1"/>
    <property type="molecule type" value="Genomic_DNA"/>
</dbReference>
<keyword evidence="4 6" id="KW-1133">Transmembrane helix</keyword>
<keyword evidence="8" id="KW-1185">Reference proteome</keyword>
<dbReference type="InterPro" id="IPR001123">
    <property type="entry name" value="LeuE-type"/>
</dbReference>
<protein>
    <recommendedName>
        <fullName evidence="9">Amino acid transporter</fullName>
    </recommendedName>
</protein>
<dbReference type="Proteomes" id="UP000029273">
    <property type="component" value="Unassembled WGS sequence"/>
</dbReference>
<organism evidence="7 8">
    <name type="scientific">Acidihalobacter prosperus</name>
    <dbReference type="NCBI Taxonomy" id="160660"/>
    <lineage>
        <taxon>Bacteria</taxon>
        <taxon>Pseudomonadati</taxon>
        <taxon>Pseudomonadota</taxon>
        <taxon>Gammaproteobacteria</taxon>
        <taxon>Chromatiales</taxon>
        <taxon>Ectothiorhodospiraceae</taxon>
        <taxon>Acidihalobacter</taxon>
    </lineage>
</organism>
<accession>A0A1A6C1X5</accession>
<dbReference type="PANTHER" id="PTHR30086:SF20">
    <property type="entry name" value="ARGININE EXPORTER PROTEIN ARGO-RELATED"/>
    <property type="match status" value="1"/>
</dbReference>
<evidence type="ECO:0000313" key="8">
    <source>
        <dbReference type="Proteomes" id="UP000029273"/>
    </source>
</evidence>
<dbReference type="GO" id="GO:0015171">
    <property type="term" value="F:amino acid transmembrane transporter activity"/>
    <property type="evidence" value="ECO:0007669"/>
    <property type="project" value="TreeGrafter"/>
</dbReference>
<keyword evidence="3 6" id="KW-0812">Transmembrane</keyword>
<comment type="subcellular location">
    <subcellularLocation>
        <location evidence="1">Cell membrane</location>
        <topology evidence="1">Multi-pass membrane protein</topology>
    </subcellularLocation>
</comment>
<evidence type="ECO:0000256" key="4">
    <source>
        <dbReference type="ARBA" id="ARBA00022989"/>
    </source>
</evidence>
<sequence>MFGSYTSGLLLGLSLIVAIGAQNAYILRQAIRREHHWLVASLCSLSDLGLILLGVMGLGAVIQASPRIETVLYLGGAAFLAHHAYRAGLDAVRAKQALTVETAGIGAPPRRRGIALNALALSWLNPHAWLDTAVLLGTFSLRYHGGERAAFAGGAISGSVLWFFGITLLAATLSRWLKRPKVWRAINIAVTAIMIYAATVFLQAGITLIRS</sequence>
<evidence type="ECO:0000256" key="3">
    <source>
        <dbReference type="ARBA" id="ARBA00022692"/>
    </source>
</evidence>
<evidence type="ECO:0000256" key="6">
    <source>
        <dbReference type="SAM" id="Phobius"/>
    </source>
</evidence>
<evidence type="ECO:0000256" key="5">
    <source>
        <dbReference type="ARBA" id="ARBA00023136"/>
    </source>
</evidence>
<gene>
    <name evidence="7" type="ORF">Thpro_022817</name>
</gene>
<comment type="caution">
    <text evidence="7">The sequence shown here is derived from an EMBL/GenBank/DDBJ whole genome shotgun (WGS) entry which is preliminary data.</text>
</comment>
<feature type="transmembrane region" description="Helical" evidence="6">
    <location>
        <begin position="149"/>
        <end position="173"/>
    </location>
</feature>
<proteinExistence type="predicted"/>
<dbReference type="Pfam" id="PF01810">
    <property type="entry name" value="LysE"/>
    <property type="match status" value="1"/>
</dbReference>
<dbReference type="RefSeq" id="WP_161489994.1">
    <property type="nucleotide sequence ID" value="NZ_JQSG02000006.1"/>
</dbReference>
<feature type="transmembrane region" description="Helical" evidence="6">
    <location>
        <begin position="37"/>
        <end position="62"/>
    </location>
</feature>
<feature type="transmembrane region" description="Helical" evidence="6">
    <location>
        <begin position="6"/>
        <end position="25"/>
    </location>
</feature>
<dbReference type="OrthoDB" id="5638726at2"/>
<dbReference type="PANTHER" id="PTHR30086">
    <property type="entry name" value="ARGININE EXPORTER PROTEIN ARGO"/>
    <property type="match status" value="1"/>
</dbReference>
<evidence type="ECO:0000313" key="7">
    <source>
        <dbReference type="EMBL" id="OBS08567.1"/>
    </source>
</evidence>
<name>A0A1A6C1X5_9GAMM</name>
<feature type="transmembrane region" description="Helical" evidence="6">
    <location>
        <begin position="185"/>
        <end position="209"/>
    </location>
</feature>
<reference evidence="7 8" key="1">
    <citation type="journal article" date="2014" name="Genome Announc.">
        <title>Draft Genome Sequence of the Iron-Oxidizing, Acidophilic, and Halotolerant 'Thiobacillus prosperus' Type Strain DSM 5130.</title>
        <authorList>
            <person name="Ossandon F.J."/>
            <person name="Cardenas J.P."/>
            <person name="Corbett M."/>
            <person name="Quatrini R."/>
            <person name="Holmes D.S."/>
            <person name="Watkin E."/>
        </authorList>
    </citation>
    <scope>NUCLEOTIDE SEQUENCE [LARGE SCALE GENOMIC DNA]</scope>
    <source>
        <strain evidence="7 8">DSM 5130</strain>
    </source>
</reference>
<keyword evidence="2" id="KW-1003">Cell membrane</keyword>
<keyword evidence="5 6" id="KW-0472">Membrane</keyword>